<dbReference type="GO" id="GO:0006396">
    <property type="term" value="P:RNA processing"/>
    <property type="evidence" value="ECO:0007669"/>
    <property type="project" value="UniProtKB-ARBA"/>
</dbReference>
<evidence type="ECO:0000256" key="4">
    <source>
        <dbReference type="ARBA" id="ARBA00031870"/>
    </source>
</evidence>
<comment type="similarity">
    <text evidence="2">Belongs to the pseudouridine synthase RluA family.</text>
</comment>
<evidence type="ECO:0000256" key="2">
    <source>
        <dbReference type="ARBA" id="ARBA00010876"/>
    </source>
</evidence>
<dbReference type="OrthoDB" id="9807829at2"/>
<dbReference type="InterPro" id="IPR006145">
    <property type="entry name" value="PsdUridine_synth_RsuA/RluA"/>
</dbReference>
<protein>
    <recommendedName>
        <fullName evidence="4">RNA pseudouridylate synthase</fullName>
    </recommendedName>
    <alternativeName>
        <fullName evidence="5">RNA-uridine isomerase</fullName>
    </alternativeName>
</protein>
<dbReference type="Pfam" id="PF00849">
    <property type="entry name" value="PseudoU_synth_2"/>
    <property type="match status" value="1"/>
</dbReference>
<comment type="caution">
    <text evidence="7">The sequence shown here is derived from an EMBL/GenBank/DDBJ whole genome shotgun (WGS) entry which is preliminary data.</text>
</comment>
<dbReference type="GO" id="GO:0009982">
    <property type="term" value="F:pseudouridine synthase activity"/>
    <property type="evidence" value="ECO:0007669"/>
    <property type="project" value="InterPro"/>
</dbReference>
<accession>A0A2I1JXU2</accession>
<evidence type="ECO:0000313" key="8">
    <source>
        <dbReference type="Proteomes" id="UP000234384"/>
    </source>
</evidence>
<dbReference type="GO" id="GO:0001522">
    <property type="term" value="P:pseudouridine synthesis"/>
    <property type="evidence" value="ECO:0007669"/>
    <property type="project" value="InterPro"/>
</dbReference>
<proteinExistence type="inferred from homology"/>
<dbReference type="GO" id="GO:0003723">
    <property type="term" value="F:RNA binding"/>
    <property type="evidence" value="ECO:0007669"/>
    <property type="project" value="InterPro"/>
</dbReference>
<evidence type="ECO:0000256" key="1">
    <source>
        <dbReference type="ARBA" id="ARBA00000073"/>
    </source>
</evidence>
<dbReference type="InterPro" id="IPR020103">
    <property type="entry name" value="PsdUridine_synth_cat_dom_sf"/>
</dbReference>
<dbReference type="PANTHER" id="PTHR21600">
    <property type="entry name" value="MITOCHONDRIAL RNA PSEUDOURIDINE SYNTHASE"/>
    <property type="match status" value="1"/>
</dbReference>
<evidence type="ECO:0000313" key="7">
    <source>
        <dbReference type="EMBL" id="PKY88194.1"/>
    </source>
</evidence>
<feature type="domain" description="Pseudouridine synthase RsuA/RluA-like" evidence="6">
    <location>
        <begin position="9"/>
        <end position="165"/>
    </location>
</feature>
<evidence type="ECO:0000259" key="6">
    <source>
        <dbReference type="Pfam" id="PF00849"/>
    </source>
</evidence>
<organism evidence="7 8">
    <name type="scientific">Falseniella ignava</name>
    <dbReference type="NCBI Taxonomy" id="137730"/>
    <lineage>
        <taxon>Bacteria</taxon>
        <taxon>Bacillati</taxon>
        <taxon>Bacillota</taxon>
        <taxon>Bacilli</taxon>
        <taxon>Lactobacillales</taxon>
        <taxon>Aerococcaceae</taxon>
        <taxon>Falseniella</taxon>
    </lineage>
</organism>
<dbReference type="SUPFAM" id="SSF55120">
    <property type="entry name" value="Pseudouridine synthase"/>
    <property type="match status" value="1"/>
</dbReference>
<name>A0A2I1JXU2_9LACT</name>
<dbReference type="PANTHER" id="PTHR21600:SF83">
    <property type="entry name" value="PSEUDOURIDYLATE SYNTHASE RPUSD4, MITOCHONDRIAL"/>
    <property type="match status" value="1"/>
</dbReference>
<keyword evidence="3" id="KW-0413">Isomerase</keyword>
<dbReference type="AlphaFoldDB" id="A0A2I1JXU2"/>
<dbReference type="RefSeq" id="WP_101954528.1">
    <property type="nucleotide sequence ID" value="NZ_PKHE01000016.1"/>
</dbReference>
<gene>
    <name evidence="7" type="ORF">CYJ57_06165</name>
</gene>
<dbReference type="CDD" id="cd02869">
    <property type="entry name" value="PseudoU_synth_RluA_like"/>
    <property type="match status" value="1"/>
</dbReference>
<dbReference type="EMBL" id="PKHE01000016">
    <property type="protein sequence ID" value="PKY88194.1"/>
    <property type="molecule type" value="Genomic_DNA"/>
</dbReference>
<evidence type="ECO:0000256" key="5">
    <source>
        <dbReference type="ARBA" id="ARBA00033164"/>
    </source>
</evidence>
<dbReference type="InterPro" id="IPR050188">
    <property type="entry name" value="RluA_PseudoU_synthase"/>
</dbReference>
<evidence type="ECO:0000256" key="3">
    <source>
        <dbReference type="ARBA" id="ARBA00023235"/>
    </source>
</evidence>
<dbReference type="Proteomes" id="UP000234384">
    <property type="component" value="Unassembled WGS sequence"/>
</dbReference>
<dbReference type="Gene3D" id="3.30.2350.10">
    <property type="entry name" value="Pseudouridine synthase"/>
    <property type="match status" value="1"/>
</dbReference>
<dbReference type="GO" id="GO:0140098">
    <property type="term" value="F:catalytic activity, acting on RNA"/>
    <property type="evidence" value="ECO:0007669"/>
    <property type="project" value="UniProtKB-ARBA"/>
</dbReference>
<reference evidence="7 8" key="1">
    <citation type="submission" date="2017-12" db="EMBL/GenBank/DDBJ databases">
        <title>Phylogenetic diversity of female urinary microbiome.</title>
        <authorList>
            <person name="Thomas-White K."/>
            <person name="Wolfe A.J."/>
        </authorList>
    </citation>
    <scope>NUCLEOTIDE SEQUENCE [LARGE SCALE GENOMIC DNA]</scope>
    <source>
        <strain evidence="7 8">UMB0898</strain>
    </source>
</reference>
<comment type="catalytic activity">
    <reaction evidence="1">
        <text>a uridine in RNA = a pseudouridine in RNA</text>
        <dbReference type="Rhea" id="RHEA:48348"/>
        <dbReference type="Rhea" id="RHEA-COMP:12068"/>
        <dbReference type="Rhea" id="RHEA-COMP:12069"/>
        <dbReference type="ChEBI" id="CHEBI:65314"/>
        <dbReference type="ChEBI" id="CHEBI:65315"/>
    </reaction>
</comment>
<sequence>MHVLYEDNHLLIVEKPVNMPVQSDSSGDLDLLTAAKNYIKEKYQKPGNVYLGLVHRLDRPVGGAIVFARTSKAASRLADQLRRHQIKRQYFAVVHGQVTSTNATLTDYLYKDRAKNQSYVVPSDHPQAKLAKLSYHVLQQNADYALLQVELATGRSHQIRVQLAHQGHPLYGDQKYGADVNQVGQQIALWAQRLSLIHPTTKEAISVTSQPPINAAPWQQFAKMIEAK</sequence>